<sequence length="72" mass="8571">MGECMLQLSTFTRACLKDMLSHRFILFFLFFFFKETISHHHTSLCRRVQCYKKLPNRLFHKPNTATTAEQAT</sequence>
<protein>
    <submittedName>
        <fullName evidence="1">Putative secreted protein</fullName>
    </submittedName>
</protein>
<reference evidence="1" key="1">
    <citation type="submission" date="2018-01" db="EMBL/GenBank/DDBJ databases">
        <title>An insight into the sialome of Amazonian anophelines.</title>
        <authorList>
            <person name="Ribeiro J.M."/>
            <person name="Scarpassa V."/>
            <person name="Calvo E."/>
        </authorList>
    </citation>
    <scope>NUCLEOTIDE SEQUENCE</scope>
</reference>
<dbReference type="EMBL" id="GGFL01013233">
    <property type="protein sequence ID" value="MBW77411.1"/>
    <property type="molecule type" value="Transcribed_RNA"/>
</dbReference>
<organism evidence="1">
    <name type="scientific">Anopheles darlingi</name>
    <name type="common">Mosquito</name>
    <dbReference type="NCBI Taxonomy" id="43151"/>
    <lineage>
        <taxon>Eukaryota</taxon>
        <taxon>Metazoa</taxon>
        <taxon>Ecdysozoa</taxon>
        <taxon>Arthropoda</taxon>
        <taxon>Hexapoda</taxon>
        <taxon>Insecta</taxon>
        <taxon>Pterygota</taxon>
        <taxon>Neoptera</taxon>
        <taxon>Endopterygota</taxon>
        <taxon>Diptera</taxon>
        <taxon>Nematocera</taxon>
        <taxon>Culicoidea</taxon>
        <taxon>Culicidae</taxon>
        <taxon>Anophelinae</taxon>
        <taxon>Anopheles</taxon>
    </lineage>
</organism>
<evidence type="ECO:0000313" key="1">
    <source>
        <dbReference type="EMBL" id="MBW77411.1"/>
    </source>
</evidence>
<accession>A0A2M4DIM4</accession>
<name>A0A2M4DIM4_ANODA</name>
<proteinExistence type="predicted"/>
<dbReference type="AlphaFoldDB" id="A0A2M4DIM4"/>